<dbReference type="EMBL" id="BK015735">
    <property type="protein sequence ID" value="DAE22588.1"/>
    <property type="molecule type" value="Genomic_DNA"/>
</dbReference>
<dbReference type="InterPro" id="IPR036366">
    <property type="entry name" value="PGBDSf"/>
</dbReference>
<accession>A0A8S5QVB0</accession>
<dbReference type="CDD" id="cd02696">
    <property type="entry name" value="MurNAc-LAA"/>
    <property type="match status" value="1"/>
</dbReference>
<dbReference type="Gene3D" id="3.40.630.40">
    <property type="entry name" value="Zn-dependent exopeptidases"/>
    <property type="match status" value="1"/>
</dbReference>
<sequence>MLRIAIDAGHYKGTPGRRCLAALDPAQTGEWELNRRVADKLEELLRRYDCQVLRVDDKTGDRLIDLWDRVAAANGWPADVYLSIHHNAGIRGGSGEGCVVYTAPGCQAKSKALQKAVYGAVVSRTGLVGNRATPMMERGLYVLRRTTMPAILIECGFMDSSTDVPVILTAYFAEQVADGLLAALVEVFNLSERKEVRERMRYTKRGGAHIVEVPAKDFAVRLVDKAKKSAYSGNYCNAGFFGNYNEGADKFTLPVGHTVATMETDNKWVNHYCEERGKVSGGKLVYAEPGRTETTLFIRGGKADMGEVSAPPEGCAYAIAGVPVLRQGKAVSWATAKAQGWEASSLYATWHIFAGYGQDRSRVTVVALKTTTGNLISSGEGAKKLAALGLREAIKLDGGGSTILRVGGKTPVSTAGDRRICTVLTFGGDPYPVPTRTLTKGKRGEDVKWLQWELNDRGFSCAVDGSFGPGTKEALMAYQVSAGLVPDGSCGPATKAELLK</sequence>
<dbReference type="GO" id="GO:0008745">
    <property type="term" value="F:N-acetylmuramoyl-L-alanine amidase activity"/>
    <property type="evidence" value="ECO:0007669"/>
    <property type="project" value="InterPro"/>
</dbReference>
<dbReference type="SUPFAM" id="SSF53187">
    <property type="entry name" value="Zn-dependent exopeptidases"/>
    <property type="match status" value="1"/>
</dbReference>
<evidence type="ECO:0000259" key="1">
    <source>
        <dbReference type="SMART" id="SM00646"/>
    </source>
</evidence>
<name>A0A8S5QVB0_9CAUD</name>
<organism evidence="2">
    <name type="scientific">Siphoviridae sp. ct5co22</name>
    <dbReference type="NCBI Taxonomy" id="2826294"/>
    <lineage>
        <taxon>Viruses</taxon>
        <taxon>Duplodnaviria</taxon>
        <taxon>Heunggongvirae</taxon>
        <taxon>Uroviricota</taxon>
        <taxon>Caudoviricetes</taxon>
    </lineage>
</organism>
<dbReference type="SUPFAM" id="SSF47090">
    <property type="entry name" value="PGBD-like"/>
    <property type="match status" value="1"/>
</dbReference>
<dbReference type="GO" id="GO:0009253">
    <property type="term" value="P:peptidoglycan catabolic process"/>
    <property type="evidence" value="ECO:0007669"/>
    <property type="project" value="InterPro"/>
</dbReference>
<dbReference type="Pfam" id="PF01520">
    <property type="entry name" value="Amidase_3"/>
    <property type="match status" value="1"/>
</dbReference>
<dbReference type="PANTHER" id="PTHR30404:SF8">
    <property type="entry name" value="AUTOLYSIN PH-RELATED"/>
    <property type="match status" value="1"/>
</dbReference>
<dbReference type="InterPro" id="IPR002508">
    <property type="entry name" value="MurNAc-LAA_cat"/>
</dbReference>
<dbReference type="SMART" id="SM00646">
    <property type="entry name" value="Ami_3"/>
    <property type="match status" value="1"/>
</dbReference>
<dbReference type="Gene3D" id="1.10.101.10">
    <property type="entry name" value="PGBD-like superfamily/PGBD"/>
    <property type="match status" value="1"/>
</dbReference>
<dbReference type="InterPro" id="IPR050695">
    <property type="entry name" value="N-acetylmuramoyl_amidase_3"/>
</dbReference>
<dbReference type="Pfam" id="PF09992">
    <property type="entry name" value="NAGPA"/>
    <property type="match status" value="1"/>
</dbReference>
<dbReference type="InterPro" id="IPR002477">
    <property type="entry name" value="Peptidoglycan-bd-like"/>
</dbReference>
<dbReference type="PANTHER" id="PTHR30404">
    <property type="entry name" value="N-ACETYLMURAMOYL-L-ALANINE AMIDASE"/>
    <property type="match status" value="1"/>
</dbReference>
<reference evidence="2" key="1">
    <citation type="journal article" date="2021" name="Proc. Natl. Acad. Sci. U.S.A.">
        <title>A Catalog of Tens of Thousands of Viruses from Human Metagenomes Reveals Hidden Associations with Chronic Diseases.</title>
        <authorList>
            <person name="Tisza M.J."/>
            <person name="Buck C.B."/>
        </authorList>
    </citation>
    <scope>NUCLEOTIDE SEQUENCE</scope>
    <source>
        <strain evidence="2">Ct5co22</strain>
    </source>
</reference>
<keyword evidence="2" id="KW-0378">Hydrolase</keyword>
<dbReference type="InterPro" id="IPR018711">
    <property type="entry name" value="NAGPA"/>
</dbReference>
<protein>
    <submittedName>
        <fullName evidence="2">Cell wall hydrolase autolysin</fullName>
    </submittedName>
</protein>
<dbReference type="Pfam" id="PF01471">
    <property type="entry name" value="PG_binding_1"/>
    <property type="match status" value="1"/>
</dbReference>
<feature type="domain" description="MurNAc-LAA" evidence="1">
    <location>
        <begin position="70"/>
        <end position="185"/>
    </location>
</feature>
<proteinExistence type="predicted"/>
<evidence type="ECO:0000313" key="2">
    <source>
        <dbReference type="EMBL" id="DAE22588.1"/>
    </source>
</evidence>
<dbReference type="InterPro" id="IPR036365">
    <property type="entry name" value="PGBD-like_sf"/>
</dbReference>